<dbReference type="PANTHER" id="PTHR11113">
    <property type="entry name" value="N-ACETYLGLUCOSAMINE-6-PHOSPHATE DEACETYLASE"/>
    <property type="match status" value="1"/>
</dbReference>
<evidence type="ECO:0000259" key="8">
    <source>
        <dbReference type="Pfam" id="PF13382"/>
    </source>
</evidence>
<proteinExistence type="inferred from homology"/>
<evidence type="ECO:0000256" key="1">
    <source>
        <dbReference type="ARBA" id="ARBA00006773"/>
    </source>
</evidence>
<dbReference type="Proteomes" id="UP000095651">
    <property type="component" value="Unassembled WGS sequence"/>
</dbReference>
<keyword evidence="3 6" id="KW-0378">Hydrolase</keyword>
<dbReference type="GO" id="GO:0006146">
    <property type="term" value="P:adenine catabolic process"/>
    <property type="evidence" value="ECO:0007669"/>
    <property type="project" value="InterPro"/>
</dbReference>
<sequence length="583" mass="62901">MDKKLSERILASAGAKKASLVLKHGTVVNVFTAGLEQADIAIEDGCIVGLGDYEGVTEIDLKGAVVCPSLIDGHIHLESSMVAPGEFERTVIPHGTQAVITDPHEIANVAGTQGIQFMMERTEGLTLDVFFMLPSCVPATGLDESGAVLSADKLEPFYKEERVLGLAELMNSYGTTRADRGILDKLSGALDRNKLVDGHAPGLSGKELNAYVTAGVKSDHECSDASEAIEKLSRGQWIMIREGTAARNLEALIPLFQEPYYHRCMLVTDDKHPGDLLRLGHIDYIIRRAISLGADPVHAVIMGSYNAAQYFGLKDRGAVAPGYKANLIVVSDLENFRVEQVYKNGKLVAENGSMKEGILAAEIKHIDTPVRVGDSFHLKEIVPEQLHIEKKSDQVRVLCLTPGELTTTERLVSWTEKEGYAPGVDVDQDIVKMAVFERHHDTGHIGLGFLGGYGLKNGAVATSIAHDSHNLIIAGTNDADMVLAGNTVRKNRGGLAVVVDGKVLGELALPIAGLMSEEAAEVVDEKLEKLKEEAGKLGISNSIDPFMTLAFASLPVIPKLRLNTYGLIDAEKQEIVDVMVKCM</sequence>
<dbReference type="SUPFAM" id="SSF51556">
    <property type="entry name" value="Metallo-dependent hydrolases"/>
    <property type="match status" value="1"/>
</dbReference>
<feature type="domain" description="Adenine deaminase C-terminal" evidence="8">
    <location>
        <begin position="406"/>
        <end position="573"/>
    </location>
</feature>
<protein>
    <recommendedName>
        <fullName evidence="2 6">Adenine deaminase</fullName>
        <shortName evidence="6">Adenase</shortName>
        <shortName evidence="6">Adenine aminase</shortName>
        <ecNumber evidence="2 6">3.5.4.2</ecNumber>
    </recommendedName>
</protein>
<evidence type="ECO:0000256" key="6">
    <source>
        <dbReference type="HAMAP-Rule" id="MF_01518"/>
    </source>
</evidence>
<dbReference type="AlphaFoldDB" id="A0A174FZ82"/>
<dbReference type="GO" id="GO:0000034">
    <property type="term" value="F:adenine deaminase activity"/>
    <property type="evidence" value="ECO:0007669"/>
    <property type="project" value="UniProtKB-UniRule"/>
</dbReference>
<dbReference type="EMBL" id="CYZE01000008">
    <property type="protein sequence ID" value="CUO54727.1"/>
    <property type="molecule type" value="Genomic_DNA"/>
</dbReference>
<dbReference type="PANTHER" id="PTHR11113:SF2">
    <property type="entry name" value="ADENINE DEAMINASE"/>
    <property type="match status" value="1"/>
</dbReference>
<dbReference type="InterPro" id="IPR026912">
    <property type="entry name" value="Adenine_deam_C"/>
</dbReference>
<evidence type="ECO:0000256" key="2">
    <source>
        <dbReference type="ARBA" id="ARBA00012782"/>
    </source>
</evidence>
<dbReference type="InterPro" id="IPR006679">
    <property type="entry name" value="Adenine_deam"/>
</dbReference>
<dbReference type="Pfam" id="PF01979">
    <property type="entry name" value="Amidohydro_1"/>
    <property type="match status" value="1"/>
</dbReference>
<dbReference type="RefSeq" id="WP_055656603.1">
    <property type="nucleotide sequence ID" value="NZ_CABIXC010000008.1"/>
</dbReference>
<dbReference type="EC" id="3.5.4.2" evidence="2 6"/>
<dbReference type="Gene3D" id="3.20.20.140">
    <property type="entry name" value="Metal-dependent hydrolases"/>
    <property type="match status" value="1"/>
</dbReference>
<keyword evidence="4 6" id="KW-0464">Manganese</keyword>
<dbReference type="Gene3D" id="2.30.40.10">
    <property type="entry name" value="Urease, subunit C, domain 1"/>
    <property type="match status" value="1"/>
</dbReference>
<evidence type="ECO:0000313" key="9">
    <source>
        <dbReference type="EMBL" id="CUO54727.1"/>
    </source>
</evidence>
<evidence type="ECO:0000256" key="3">
    <source>
        <dbReference type="ARBA" id="ARBA00022801"/>
    </source>
</evidence>
<name>A0A174FZ82_9FIRM</name>
<comment type="similarity">
    <text evidence="1 6">Belongs to the metallo-dependent hydrolases superfamily. Adenine deaminase family.</text>
</comment>
<organism evidence="9 10">
    <name type="scientific">Hungatella hathewayi</name>
    <dbReference type="NCBI Taxonomy" id="154046"/>
    <lineage>
        <taxon>Bacteria</taxon>
        <taxon>Bacillati</taxon>
        <taxon>Bacillota</taxon>
        <taxon>Clostridia</taxon>
        <taxon>Lachnospirales</taxon>
        <taxon>Lachnospiraceae</taxon>
        <taxon>Hungatella</taxon>
    </lineage>
</organism>
<evidence type="ECO:0000256" key="4">
    <source>
        <dbReference type="ARBA" id="ARBA00023211"/>
    </source>
</evidence>
<dbReference type="InterPro" id="IPR011059">
    <property type="entry name" value="Metal-dep_hydrolase_composite"/>
</dbReference>
<evidence type="ECO:0000313" key="10">
    <source>
        <dbReference type="Proteomes" id="UP000095651"/>
    </source>
</evidence>
<dbReference type="InterPro" id="IPR032466">
    <property type="entry name" value="Metal_Hydrolase"/>
</dbReference>
<evidence type="ECO:0000259" key="7">
    <source>
        <dbReference type="Pfam" id="PF01979"/>
    </source>
</evidence>
<dbReference type="Pfam" id="PF13382">
    <property type="entry name" value="Adenine_deam_C"/>
    <property type="match status" value="1"/>
</dbReference>
<evidence type="ECO:0000256" key="5">
    <source>
        <dbReference type="ARBA" id="ARBA00047720"/>
    </source>
</evidence>
<dbReference type="SUPFAM" id="SSF51338">
    <property type="entry name" value="Composite domain of metallo-dependent hydrolases"/>
    <property type="match status" value="1"/>
</dbReference>
<dbReference type="CDD" id="cd01295">
    <property type="entry name" value="AdeC"/>
    <property type="match status" value="1"/>
</dbReference>
<feature type="domain" description="Amidohydrolase-related" evidence="7">
    <location>
        <begin position="65"/>
        <end position="348"/>
    </location>
</feature>
<dbReference type="InterPro" id="IPR006680">
    <property type="entry name" value="Amidohydro-rel"/>
</dbReference>
<comment type="catalytic activity">
    <reaction evidence="5 6">
        <text>adenine + H2O + H(+) = hypoxanthine + NH4(+)</text>
        <dbReference type="Rhea" id="RHEA:23688"/>
        <dbReference type="ChEBI" id="CHEBI:15377"/>
        <dbReference type="ChEBI" id="CHEBI:15378"/>
        <dbReference type="ChEBI" id="CHEBI:16708"/>
        <dbReference type="ChEBI" id="CHEBI:17368"/>
        <dbReference type="ChEBI" id="CHEBI:28938"/>
        <dbReference type="EC" id="3.5.4.2"/>
    </reaction>
</comment>
<dbReference type="NCBIfam" id="TIGR01178">
    <property type="entry name" value="ade"/>
    <property type="match status" value="1"/>
</dbReference>
<accession>A0A174FZ82</accession>
<comment type="cofactor">
    <cofactor evidence="6">
        <name>Mn(2+)</name>
        <dbReference type="ChEBI" id="CHEBI:29035"/>
    </cofactor>
</comment>
<reference evidence="9 10" key="1">
    <citation type="submission" date="2015-09" db="EMBL/GenBank/DDBJ databases">
        <authorList>
            <consortium name="Pathogen Informatics"/>
        </authorList>
    </citation>
    <scope>NUCLEOTIDE SEQUENCE [LARGE SCALE GENOMIC DNA]</scope>
    <source>
        <strain evidence="9 10">2789STDY5608850</strain>
    </source>
</reference>
<dbReference type="HAMAP" id="MF_01518">
    <property type="entry name" value="Adenine_deamin"/>
    <property type="match status" value="1"/>
</dbReference>
<gene>
    <name evidence="9" type="primary">adeC_1</name>
    <name evidence="6" type="synonym">ade</name>
    <name evidence="9" type="ORF">ERS852407_03150</name>
</gene>